<reference evidence="1 2" key="1">
    <citation type="submission" date="2018-08" db="EMBL/GenBank/DDBJ databases">
        <title>Genome analysis of the thermophilic bacterium of the candidate phylum Aminicenantes from deep subsurface aquifer revealed its physiology and ecological role.</title>
        <authorList>
            <person name="Kadnikov V.V."/>
            <person name="Mardanov A.V."/>
            <person name="Beletsky A.V."/>
            <person name="Karnachuk O.V."/>
            <person name="Ravin N.V."/>
        </authorList>
    </citation>
    <scope>NUCLEOTIDE SEQUENCE [LARGE SCALE GENOMIC DNA]</scope>
    <source>
        <strain evidence="1">BY38</strain>
    </source>
</reference>
<organism evidence="1 2">
    <name type="scientific">Candidatus Saccharicenans subterraneus</name>
    <dbReference type="NCBI Taxonomy" id="2508984"/>
    <lineage>
        <taxon>Bacteria</taxon>
        <taxon>Candidatus Aminicenantota</taxon>
        <taxon>Candidatus Aminicenantia</taxon>
        <taxon>Candidatus Aminicenantales</taxon>
        <taxon>Candidatus Saccharicenantaceae</taxon>
        <taxon>Candidatus Saccharicenans</taxon>
    </lineage>
</organism>
<evidence type="ECO:0000313" key="1">
    <source>
        <dbReference type="EMBL" id="RFT16622.1"/>
    </source>
</evidence>
<sequence>MARKIKRKNRITSFFMVLPSFILSLYSTRAKKVKKIIILANTPP</sequence>
<protein>
    <submittedName>
        <fullName evidence="1">Uncharacterized protein</fullName>
    </submittedName>
</protein>
<name>A0A3E2BPP7_9BACT</name>
<dbReference type="AlphaFoldDB" id="A0A3E2BPP7"/>
<accession>A0A3E2BPP7</accession>
<dbReference type="Proteomes" id="UP000257323">
    <property type="component" value="Unassembled WGS sequence"/>
</dbReference>
<evidence type="ECO:0000313" key="2">
    <source>
        <dbReference type="Proteomes" id="UP000257323"/>
    </source>
</evidence>
<gene>
    <name evidence="1" type="ORF">OP8BY_1235</name>
</gene>
<dbReference type="EMBL" id="QUAH01000002">
    <property type="protein sequence ID" value="RFT16622.1"/>
    <property type="molecule type" value="Genomic_DNA"/>
</dbReference>
<comment type="caution">
    <text evidence="1">The sequence shown here is derived from an EMBL/GenBank/DDBJ whole genome shotgun (WGS) entry which is preliminary data.</text>
</comment>
<proteinExistence type="predicted"/>